<dbReference type="InterPro" id="IPR029058">
    <property type="entry name" value="AB_hydrolase_fold"/>
</dbReference>
<sequence>MGFLHGIKTVFLGSATVTAPCAPVTPLVLDRPEGPRHCLLGIPTAAAAGKRPLVIVLHGAGASAEQVLGMAFPPSPLSVWLEIAEREHVIVAAPDAGKGGWSECFAGAAQVAKKDDVAFIDAIISHAVAVHNADEERVYVIGVSRGGWMAYRIAMEIPQRLAAFSAVLAGMPPRSHPMQPRVPLSALIVGGTGDRLIPYHGGKHWYALGFMEPVNSIEDSARVWRELAGLPDTPDRTGIPRRHPLDKTCAAFTLWGRDPGQLQVGLIRIDGGGHAEPSISRRYPGLINKMVGAQNGDFEIAEIAWDFFRHKRAARPAAQDLQQA</sequence>
<comment type="caution">
    <text evidence="3">The sequence shown here is derived from an EMBL/GenBank/DDBJ whole genome shotgun (WGS) entry which is preliminary data.</text>
</comment>
<dbReference type="GO" id="GO:0005576">
    <property type="term" value="C:extracellular region"/>
    <property type="evidence" value="ECO:0007669"/>
    <property type="project" value="InterPro"/>
</dbReference>
<evidence type="ECO:0000259" key="2">
    <source>
        <dbReference type="Pfam" id="PF12697"/>
    </source>
</evidence>
<keyword evidence="4" id="KW-1185">Reference proteome</keyword>
<dbReference type="SUPFAM" id="SSF53474">
    <property type="entry name" value="alpha/beta-Hydrolases"/>
    <property type="match status" value="1"/>
</dbReference>
<dbReference type="InterPro" id="IPR050955">
    <property type="entry name" value="Plant_Biomass_Hydrol_Est"/>
</dbReference>
<evidence type="ECO:0000313" key="3">
    <source>
        <dbReference type="EMBL" id="MTW05973.1"/>
    </source>
</evidence>
<accession>A0A6L6Q802</accession>
<dbReference type="InterPro" id="IPR000073">
    <property type="entry name" value="AB_hydrolase_1"/>
</dbReference>
<dbReference type="PANTHER" id="PTHR43037:SF1">
    <property type="entry name" value="BLL1128 PROTEIN"/>
    <property type="match status" value="1"/>
</dbReference>
<name>A0A6L6Q802_9BURK</name>
<protein>
    <recommendedName>
        <fullName evidence="2">AB hydrolase-1 domain-containing protein</fullName>
    </recommendedName>
</protein>
<dbReference type="GO" id="GO:0016787">
    <property type="term" value="F:hydrolase activity"/>
    <property type="evidence" value="ECO:0007669"/>
    <property type="project" value="UniProtKB-KW"/>
</dbReference>
<dbReference type="AlphaFoldDB" id="A0A6L6Q802"/>
<evidence type="ECO:0000313" key="4">
    <source>
        <dbReference type="Proteomes" id="UP000484015"/>
    </source>
</evidence>
<reference evidence="3 4" key="1">
    <citation type="submission" date="2019-11" db="EMBL/GenBank/DDBJ databases">
        <title>Type strains purchased from KCTC, JCM and DSMZ.</title>
        <authorList>
            <person name="Lu H."/>
        </authorList>
    </citation>
    <scope>NUCLEOTIDE SEQUENCE [LARGE SCALE GENOMIC DNA]</scope>
    <source>
        <strain evidence="3 4">KCTC 42409</strain>
    </source>
</reference>
<keyword evidence="1" id="KW-0732">Signal</keyword>
<dbReference type="EMBL" id="WNLA01000034">
    <property type="protein sequence ID" value="MTW05973.1"/>
    <property type="molecule type" value="Genomic_DNA"/>
</dbReference>
<gene>
    <name evidence="3" type="ORF">GM668_28230</name>
</gene>
<dbReference type="RefSeq" id="WP_155442316.1">
    <property type="nucleotide sequence ID" value="NZ_WNLA01000034.1"/>
</dbReference>
<dbReference type="Pfam" id="PF12697">
    <property type="entry name" value="Abhydrolase_6"/>
    <property type="match status" value="1"/>
</dbReference>
<dbReference type="Proteomes" id="UP000484015">
    <property type="component" value="Unassembled WGS sequence"/>
</dbReference>
<proteinExistence type="predicted"/>
<evidence type="ECO:0000256" key="1">
    <source>
        <dbReference type="ARBA" id="ARBA00022729"/>
    </source>
</evidence>
<organism evidence="3 4">
    <name type="scientific">Pseudoduganella ginsengisoli</name>
    <dbReference type="NCBI Taxonomy" id="1462440"/>
    <lineage>
        <taxon>Bacteria</taxon>
        <taxon>Pseudomonadati</taxon>
        <taxon>Pseudomonadota</taxon>
        <taxon>Betaproteobacteria</taxon>
        <taxon>Burkholderiales</taxon>
        <taxon>Oxalobacteraceae</taxon>
        <taxon>Telluria group</taxon>
        <taxon>Pseudoduganella</taxon>
    </lineage>
</organism>
<feature type="domain" description="AB hydrolase-1" evidence="2">
    <location>
        <begin position="54"/>
        <end position="274"/>
    </location>
</feature>
<dbReference type="PANTHER" id="PTHR43037">
    <property type="entry name" value="UNNAMED PRODUCT-RELATED"/>
    <property type="match status" value="1"/>
</dbReference>
<dbReference type="OrthoDB" id="9765647at2"/>
<dbReference type="Gene3D" id="3.40.50.1820">
    <property type="entry name" value="alpha/beta hydrolase"/>
    <property type="match status" value="1"/>
</dbReference>